<keyword evidence="7" id="KW-1185">Reference proteome</keyword>
<sequence>MDNAKLRAEFEKQFADYDLKIRRGEEELVKLREYRTKLEGGLEALNLLEKDTDGSDTSQHTD</sequence>
<dbReference type="Proteomes" id="UP000241591">
    <property type="component" value="Segment"/>
</dbReference>
<dbReference type="Proteomes" id="UP000241610">
    <property type="component" value="Segment"/>
</dbReference>
<evidence type="ECO:0000313" key="6">
    <source>
        <dbReference type="EMBL" id="AOV58350.1"/>
    </source>
</evidence>
<dbReference type="GeneID" id="15009417"/>
<reference evidence="1 7" key="1">
    <citation type="submission" date="2010-11" db="EMBL/GenBank/DDBJ databases">
        <title>The Genome Sequence of Synechococcus phage S-CAM1 0208SB26.</title>
        <authorList>
            <consortium name="The Broad Institute Genome Sequencing Platform"/>
            <person name="Henn M.R."/>
            <person name="Martiny J."/>
            <person name="Weihe C."/>
            <person name="Levin J."/>
            <person name="Malboeuf C."/>
            <person name="Casali M."/>
            <person name="Russ C."/>
            <person name="Lennon N."/>
            <person name="Chapman S.B."/>
            <person name="Erlich R."/>
            <person name="Young S.K."/>
            <person name="Yandava C."/>
            <person name="Zeng Q."/>
            <person name="Alvarado L."/>
            <person name="Anderson S."/>
            <person name="Berlin A."/>
            <person name="Chen Z."/>
            <person name="Freedman E."/>
            <person name="Gellesch M."/>
            <person name="Goldberg J."/>
            <person name="Green L."/>
            <person name="Griggs A."/>
            <person name="Gujja S."/>
            <person name="Heilman E.R."/>
            <person name="Heiman D."/>
            <person name="Hollinger A."/>
            <person name="Howarth C."/>
            <person name="Larson L."/>
            <person name="Mehta T."/>
            <person name="Pearson M."/>
            <person name="Roberts A."/>
            <person name="Ryan E."/>
            <person name="Saif S."/>
            <person name="Shea T."/>
            <person name="Shenoy N."/>
            <person name="Sisk P."/>
            <person name="Stolte C."/>
            <person name="Sykes S."/>
            <person name="White J."/>
            <person name="Haas B."/>
            <person name="Nusbaum C."/>
            <person name="Birren B."/>
        </authorList>
    </citation>
    <scope>NUCLEOTIDE SEQUENCE [LARGE SCALE GENOMIC DNA]</scope>
    <source>
        <strain evidence="1 7">S-CAM1</strain>
    </source>
</reference>
<evidence type="ECO:0000313" key="4">
    <source>
        <dbReference type="EMBL" id="AOV57850.1"/>
    </source>
</evidence>
<dbReference type="EMBL" id="KU686194">
    <property type="protein sequence ID" value="AOV57850.1"/>
    <property type="molecule type" value="Genomic_DNA"/>
</dbReference>
<dbReference type="EMBL" id="HQ634177">
    <property type="protein sequence ID" value="AGH26741.1"/>
    <property type="molecule type" value="Genomic_DNA"/>
</dbReference>
<accession>M4QH55</accession>
<dbReference type="Proteomes" id="UP000241494">
    <property type="component" value="Segment"/>
</dbReference>
<dbReference type="EMBL" id="KU686195">
    <property type="protein sequence ID" value="AOV58100.1"/>
    <property type="molecule type" value="Genomic_DNA"/>
</dbReference>
<gene>
    <name evidence="4" type="ORF">C030809_095</name>
    <name evidence="6" type="ORF">C290910_095</name>
    <name evidence="3" type="ORF">N170310_095</name>
    <name evidence="2" type="ORF">N330309_095</name>
    <name evidence="5" type="ORF">S170810_095</name>
    <name evidence="1" type="ORF">SXBG_00004</name>
</gene>
<evidence type="ECO:0000313" key="7">
    <source>
        <dbReference type="Proteomes" id="UP000203521"/>
    </source>
</evidence>
<evidence type="ECO:0000313" key="2">
    <source>
        <dbReference type="EMBL" id="AOV57350.1"/>
    </source>
</evidence>
<dbReference type="Proteomes" id="UP000203521">
    <property type="component" value="Segment"/>
</dbReference>
<reference evidence="8 9" key="2">
    <citation type="journal article" date="2016" name="Virology">
        <title>The genomic content and context of auxiliary metabolic genes in marine cyanomyoviruses.</title>
        <authorList>
            <person name="Crummett L.T."/>
            <person name="Puxty R.J."/>
            <person name="Weihe C."/>
            <person name="Marston M.F."/>
            <person name="Martiny J.B."/>
        </authorList>
    </citation>
    <scope>NUCLEOTIDE SEQUENCE [LARGE SCALE GENOMIC DNA]</scope>
    <source>
        <strain evidence="2">0309SB33</strain>
        <strain evidence="3">0310NB17</strain>
        <strain evidence="4">0809CC03</strain>
        <strain evidence="5">0810SB17</strain>
        <strain evidence="6">0910CC29</strain>
    </source>
</reference>
<evidence type="ECO:0000313" key="8">
    <source>
        <dbReference type="Proteomes" id="UP000240287"/>
    </source>
</evidence>
<dbReference type="KEGG" id="vg:15009417"/>
<evidence type="ECO:0000313" key="5">
    <source>
        <dbReference type="EMBL" id="AOV58100.1"/>
    </source>
</evidence>
<dbReference type="RefSeq" id="YP_007672919.1">
    <property type="nucleotide sequence ID" value="NC_020837.1"/>
</dbReference>
<name>M4QH55_9CAUD</name>
<dbReference type="EMBL" id="KU686193">
    <property type="protein sequence ID" value="AOV57600.1"/>
    <property type="molecule type" value="Genomic_DNA"/>
</dbReference>
<dbReference type="EMBL" id="KU686196">
    <property type="protein sequence ID" value="AOV58350.1"/>
    <property type="molecule type" value="Genomic_DNA"/>
</dbReference>
<dbReference type="Proteomes" id="UP000241265">
    <property type="component" value="Genome"/>
</dbReference>
<protein>
    <submittedName>
        <fullName evidence="1">Uncharacterized protein</fullName>
    </submittedName>
</protein>
<evidence type="ECO:0000313" key="3">
    <source>
        <dbReference type="EMBL" id="AOV57600.1"/>
    </source>
</evidence>
<evidence type="ECO:0000313" key="1">
    <source>
        <dbReference type="EMBL" id="AGH26741.1"/>
    </source>
</evidence>
<dbReference type="EMBL" id="KU686192">
    <property type="protein sequence ID" value="AOV57350.1"/>
    <property type="molecule type" value="Genomic_DNA"/>
</dbReference>
<proteinExistence type="predicted"/>
<dbReference type="Proteomes" id="UP000240287">
    <property type="component" value="Genome"/>
</dbReference>
<evidence type="ECO:0000313" key="9">
    <source>
        <dbReference type="Proteomes" id="UP000241265"/>
    </source>
</evidence>
<organism evidence="1 7">
    <name type="scientific">Synechococcus phage S-CAM1</name>
    <dbReference type="NCBI Taxonomy" id="754037"/>
    <lineage>
        <taxon>Viruses</taxon>
        <taxon>Duplodnaviria</taxon>
        <taxon>Heunggongvirae</taxon>
        <taxon>Uroviricota</taxon>
        <taxon>Caudoviricetes</taxon>
        <taxon>Pantevenvirales</taxon>
        <taxon>Kyanoviridae</taxon>
        <taxon>Anaposvirus</taxon>
        <taxon>Anaposvirus socalone</taxon>
    </lineage>
</organism>